<evidence type="ECO:0000256" key="7">
    <source>
        <dbReference type="ARBA" id="ARBA00023136"/>
    </source>
</evidence>
<feature type="domain" description="Conserved oligomeric Golgi complex subunit 2 N-terminal" evidence="9">
    <location>
        <begin position="12"/>
        <end position="79"/>
    </location>
</feature>
<dbReference type="AlphaFoldDB" id="A0AAN7SB89"/>
<comment type="caution">
    <text evidence="11">The sequence shown here is derived from an EMBL/GenBank/DDBJ whole genome shotgun (WGS) entry which is preliminary data.</text>
</comment>
<evidence type="ECO:0000256" key="8">
    <source>
        <dbReference type="ARBA" id="ARBA00031344"/>
    </source>
</evidence>
<dbReference type="InterPro" id="IPR024603">
    <property type="entry name" value="COG_complex_COG2_C"/>
</dbReference>
<organism evidence="11 12">
    <name type="scientific">Aquatica leii</name>
    <dbReference type="NCBI Taxonomy" id="1421715"/>
    <lineage>
        <taxon>Eukaryota</taxon>
        <taxon>Metazoa</taxon>
        <taxon>Ecdysozoa</taxon>
        <taxon>Arthropoda</taxon>
        <taxon>Hexapoda</taxon>
        <taxon>Insecta</taxon>
        <taxon>Pterygota</taxon>
        <taxon>Neoptera</taxon>
        <taxon>Endopterygota</taxon>
        <taxon>Coleoptera</taxon>
        <taxon>Polyphaga</taxon>
        <taxon>Elateriformia</taxon>
        <taxon>Elateroidea</taxon>
        <taxon>Lampyridae</taxon>
        <taxon>Luciolinae</taxon>
        <taxon>Aquatica</taxon>
    </lineage>
</organism>
<name>A0AAN7SB89_9COLE</name>
<protein>
    <recommendedName>
        <fullName evidence="3">Conserved oligomeric Golgi complex subunit 2</fullName>
    </recommendedName>
    <alternativeName>
        <fullName evidence="8">Component of oligomeric Golgi complex 2</fullName>
    </alternativeName>
</protein>
<dbReference type="EMBL" id="JARPUR010000008">
    <property type="protein sequence ID" value="KAK4872144.1"/>
    <property type="molecule type" value="Genomic_DNA"/>
</dbReference>
<dbReference type="InterPro" id="IPR024602">
    <property type="entry name" value="COG_su2_N"/>
</dbReference>
<evidence type="ECO:0000259" key="9">
    <source>
        <dbReference type="Pfam" id="PF06148"/>
    </source>
</evidence>
<evidence type="ECO:0000313" key="11">
    <source>
        <dbReference type="EMBL" id="KAK4872144.1"/>
    </source>
</evidence>
<dbReference type="GO" id="GO:0000139">
    <property type="term" value="C:Golgi membrane"/>
    <property type="evidence" value="ECO:0007669"/>
    <property type="project" value="UniProtKB-SubCell"/>
</dbReference>
<dbReference type="Pfam" id="PF12022">
    <property type="entry name" value="COG2_C"/>
    <property type="match status" value="1"/>
</dbReference>
<evidence type="ECO:0000313" key="12">
    <source>
        <dbReference type="Proteomes" id="UP001353858"/>
    </source>
</evidence>
<proteinExistence type="inferred from homology"/>
<keyword evidence="7" id="KW-0472">Membrane</keyword>
<dbReference type="Pfam" id="PF06148">
    <property type="entry name" value="COG2_N"/>
    <property type="match status" value="1"/>
</dbReference>
<evidence type="ECO:0000256" key="2">
    <source>
        <dbReference type="ARBA" id="ARBA00007603"/>
    </source>
</evidence>
<evidence type="ECO:0000259" key="10">
    <source>
        <dbReference type="Pfam" id="PF12022"/>
    </source>
</evidence>
<dbReference type="GO" id="GO:0007030">
    <property type="term" value="P:Golgi organization"/>
    <property type="evidence" value="ECO:0007669"/>
    <property type="project" value="InterPro"/>
</dbReference>
<evidence type="ECO:0000256" key="3">
    <source>
        <dbReference type="ARBA" id="ARBA00020977"/>
    </source>
</evidence>
<evidence type="ECO:0000256" key="5">
    <source>
        <dbReference type="ARBA" id="ARBA00022927"/>
    </source>
</evidence>
<keyword evidence="12" id="KW-1185">Reference proteome</keyword>
<gene>
    <name evidence="11" type="ORF">RN001_016268</name>
</gene>
<evidence type="ECO:0000256" key="6">
    <source>
        <dbReference type="ARBA" id="ARBA00023034"/>
    </source>
</evidence>
<dbReference type="GO" id="GO:0006891">
    <property type="term" value="P:intra-Golgi vesicle-mediated transport"/>
    <property type="evidence" value="ECO:0007669"/>
    <property type="project" value="TreeGrafter"/>
</dbReference>
<dbReference type="Proteomes" id="UP001353858">
    <property type="component" value="Unassembled WGS sequence"/>
</dbReference>
<evidence type="ECO:0000256" key="4">
    <source>
        <dbReference type="ARBA" id="ARBA00022448"/>
    </source>
</evidence>
<keyword evidence="4" id="KW-0813">Transport</keyword>
<dbReference type="InterPro" id="IPR009316">
    <property type="entry name" value="COG2"/>
</dbReference>
<evidence type="ECO:0000256" key="1">
    <source>
        <dbReference type="ARBA" id="ARBA00004395"/>
    </source>
</evidence>
<dbReference type="PANTHER" id="PTHR12961:SF0">
    <property type="entry name" value="CONSERVED OLIGOMERIC GOLGI COMPLEX SUBUNIT 2"/>
    <property type="match status" value="1"/>
</dbReference>
<comment type="similarity">
    <text evidence="2">Belongs to the COG2 family.</text>
</comment>
<dbReference type="PANTHER" id="PTHR12961">
    <property type="entry name" value="CONSERVED OLIGOMERIC GOLGI COMPLEX COMPONENT 2"/>
    <property type="match status" value="1"/>
</dbReference>
<feature type="domain" description="COG complex component COG2 C-terminal" evidence="10">
    <location>
        <begin position="348"/>
        <end position="651"/>
    </location>
</feature>
<keyword evidence="5" id="KW-0653">Protein transport</keyword>
<comment type="subcellular location">
    <subcellularLocation>
        <location evidence="1">Golgi apparatus membrane</location>
        <topology evidence="1">Peripheral membrane protein</topology>
    </subcellularLocation>
</comment>
<accession>A0AAN7SB89</accession>
<dbReference type="GO" id="GO:0015031">
    <property type="term" value="P:protein transport"/>
    <property type="evidence" value="ECO:0007669"/>
    <property type="project" value="UniProtKB-KW"/>
</dbReference>
<reference evidence="12" key="1">
    <citation type="submission" date="2023-01" db="EMBL/GenBank/DDBJ databases">
        <title>Key to firefly adult light organ development and bioluminescence: homeobox transcription factors regulate luciferase expression and transportation to peroxisome.</title>
        <authorList>
            <person name="Fu X."/>
        </authorList>
    </citation>
    <scope>NUCLEOTIDE SEQUENCE [LARGE SCALE GENOMIC DNA]</scope>
</reference>
<sequence length="683" mass="79825">MDSNKVDHLFTDTFFKVDFKIDNYLSQCVHKSDLLTLRNDLKNYGVELYTLMVDILKTETEGIVNLAENLTGLNVKIDDLYTPISQLCEEIRSLYHAINDTETNFKEYLDKVESVINEKDYVNLKINVMTTSFHINNVILSLEKNEDMTTLERAVDEYSFQYLYLKEMGLEKIILENNMQNTARRLLNLVEEVFLKALKEKDEVKILMCLRMYVNLAQQSAAEESLRKNIVTPILHLIFTQRNLDDHGQDVKPLYNQAIQFFHQEISLVLNVLHRNPDLKGFDFVINSFWVEVDKQLRNNLPNITAPGNPELFQKRFKDTWRFLEEIANISGDKDLFKRNLSLEAHMKRFNLPVYFEILFQQISAKFESELLLDLSDCDNYDWNKINASDNLFKLKVTESLWSSIKQCFDDGVFLTHLVDQILKLMILLLSRYLKWFDGCLKKWKMSSGNCNIEQLEKIIIFALIDFKTLKSLIARSHNNLNDFDDTIFKIIPMNVRPAFNKILEINEQSLDQMYEKLQQHLVHFIVKQSIVHLQQVTSIPRLYRRTNRNLPQKPSNYVFDTVLPLADLHKKYNEIMGDDILPFLNSIITQLGYQYLTLVQEVLRSVCKTEESLRRLKNRNLNINDESTGQGNGDAITDEAKIREQIKKDVRCFVTELKPFSLSNSNAVFQLLIAETSNVVNK</sequence>
<keyword evidence="6" id="KW-0333">Golgi apparatus</keyword>
<dbReference type="GO" id="GO:0017119">
    <property type="term" value="C:Golgi transport complex"/>
    <property type="evidence" value="ECO:0007669"/>
    <property type="project" value="TreeGrafter"/>
</dbReference>